<proteinExistence type="predicted"/>
<sequence length="115" mass="13136">MSDRLSKAKRRLILTAKWVLNYWYILLIPYLVVGYGLYYWANNYLDVIVWVTGPDASGGWKHFMLSFVGIPVLLLAVAYWFVPLVAVVILYAAWLISGKRSGSPSMKGYLEELSQ</sequence>
<dbReference type="EMBL" id="RZNX01000012">
    <property type="protein sequence ID" value="RUT28052.1"/>
    <property type="molecule type" value="Genomic_DNA"/>
</dbReference>
<accession>A0A433X299</accession>
<evidence type="ECO:0000256" key="1">
    <source>
        <dbReference type="SAM" id="Phobius"/>
    </source>
</evidence>
<dbReference type="OrthoDB" id="9906717at2"/>
<gene>
    <name evidence="2" type="ORF">EJP77_18730</name>
</gene>
<evidence type="ECO:0000313" key="3">
    <source>
        <dbReference type="Proteomes" id="UP000272464"/>
    </source>
</evidence>
<keyword evidence="1" id="KW-1133">Transmembrane helix</keyword>
<protein>
    <submittedName>
        <fullName evidence="2">Uncharacterized protein</fullName>
    </submittedName>
</protein>
<keyword evidence="1" id="KW-0472">Membrane</keyword>
<dbReference type="RefSeq" id="WP_127200791.1">
    <property type="nucleotide sequence ID" value="NZ_RZNX01000012.1"/>
</dbReference>
<name>A0A433X299_9BACL</name>
<comment type="caution">
    <text evidence="2">The sequence shown here is derived from an EMBL/GenBank/DDBJ whole genome shotgun (WGS) entry which is preliminary data.</text>
</comment>
<organism evidence="2 3">
    <name type="scientific">Paenibacillus zeisoli</name>
    <dbReference type="NCBI Taxonomy" id="2496267"/>
    <lineage>
        <taxon>Bacteria</taxon>
        <taxon>Bacillati</taxon>
        <taxon>Bacillota</taxon>
        <taxon>Bacilli</taxon>
        <taxon>Bacillales</taxon>
        <taxon>Paenibacillaceae</taxon>
        <taxon>Paenibacillus</taxon>
    </lineage>
</organism>
<keyword evidence="1" id="KW-0812">Transmembrane</keyword>
<feature type="transmembrane region" description="Helical" evidence="1">
    <location>
        <begin position="63"/>
        <end position="96"/>
    </location>
</feature>
<dbReference type="Proteomes" id="UP000272464">
    <property type="component" value="Unassembled WGS sequence"/>
</dbReference>
<feature type="transmembrane region" description="Helical" evidence="1">
    <location>
        <begin position="21"/>
        <end position="41"/>
    </location>
</feature>
<reference evidence="2 3" key="1">
    <citation type="submission" date="2018-12" db="EMBL/GenBank/DDBJ databases">
        <authorList>
            <person name="Sun L."/>
            <person name="Chen Z."/>
        </authorList>
    </citation>
    <scope>NUCLEOTIDE SEQUENCE [LARGE SCALE GENOMIC DNA]</scope>
    <source>
        <strain evidence="2 3">3-5-3</strain>
    </source>
</reference>
<dbReference type="AlphaFoldDB" id="A0A433X299"/>
<keyword evidence="3" id="KW-1185">Reference proteome</keyword>
<evidence type="ECO:0000313" key="2">
    <source>
        <dbReference type="EMBL" id="RUT28052.1"/>
    </source>
</evidence>